<protein>
    <submittedName>
        <fullName evidence="2">DUF6128 domain-containing protein</fullName>
    </submittedName>
</protein>
<proteinExistence type="predicted"/>
<dbReference type="Pfam" id="PF19623">
    <property type="entry name" value="DUF6128"/>
    <property type="match status" value="1"/>
</dbReference>
<dbReference type="InterPro" id="IPR046131">
    <property type="entry name" value="DUF6128"/>
</dbReference>
<reference evidence="2 3" key="1">
    <citation type="submission" date="2021-10" db="EMBL/GenBank/DDBJ databases">
        <title>Anaerobic single-cell dispensing facilitates the cultivation of human gut bacteria.</title>
        <authorList>
            <person name="Afrizal A."/>
        </authorList>
    </citation>
    <scope>NUCLEOTIDE SEQUENCE [LARGE SCALE GENOMIC DNA]</scope>
    <source>
        <strain evidence="2 3">CLA-AA-H224</strain>
    </source>
</reference>
<sequence>MAQYQRFLSYLFEYEGDQKKENCGFAKIEIRGDVQRIFLSVKNNEQAEILHVFGFYHTKDGCDCVPLGRMVVKNGKGQLQYINNGVYLAGSEIKFEQLSGIVAGRQKPFSNAYATVWDDQYFGLSLFEKDRAKQTAQSEDEQVLENQPQEELQTMEVCCETDSKETNKIEQGQDKADAVWAQLSTAYQHIETLPGDTVVCLKVMPADIGRLPRPNWMLSNNGFLMYSFVKYRYIVFAKVTQGRYELWVPGNYEKSEELMAQMFGFYCFRSVKSKKASAGDFGYWCVPIVFPADDQGEKKEAKMTVADQQKTVNPAFG</sequence>
<dbReference type="Proteomes" id="UP001198200">
    <property type="component" value="Unassembled WGS sequence"/>
</dbReference>
<comment type="caution">
    <text evidence="2">The sequence shown here is derived from an EMBL/GenBank/DDBJ whole genome shotgun (WGS) entry which is preliminary data.</text>
</comment>
<evidence type="ECO:0000313" key="2">
    <source>
        <dbReference type="EMBL" id="MCC2220665.1"/>
    </source>
</evidence>
<dbReference type="EMBL" id="JAJEQN010000006">
    <property type="protein sequence ID" value="MCC2220665.1"/>
    <property type="molecule type" value="Genomic_DNA"/>
</dbReference>
<evidence type="ECO:0000259" key="1">
    <source>
        <dbReference type="Pfam" id="PF19623"/>
    </source>
</evidence>
<organism evidence="2 3">
    <name type="scientific">Anthropogastromicrobium aceti</name>
    <dbReference type="NCBI Taxonomy" id="2981768"/>
    <lineage>
        <taxon>Bacteria</taxon>
        <taxon>Bacillati</taxon>
        <taxon>Bacillota</taxon>
        <taxon>Clostridia</taxon>
        <taxon>Lachnospirales</taxon>
        <taxon>Lachnospiraceae</taxon>
        <taxon>Anthropogastromicrobium</taxon>
    </lineage>
</organism>
<keyword evidence="3" id="KW-1185">Reference proteome</keyword>
<gene>
    <name evidence="2" type="ORF">LKD48_03255</name>
</gene>
<evidence type="ECO:0000313" key="3">
    <source>
        <dbReference type="Proteomes" id="UP001198200"/>
    </source>
</evidence>
<dbReference type="RefSeq" id="WP_308731179.1">
    <property type="nucleotide sequence ID" value="NZ_JAJEQN010000006.1"/>
</dbReference>
<name>A0AAE3E2S1_9FIRM</name>
<dbReference type="AlphaFoldDB" id="A0AAE3E2S1"/>
<accession>A0AAE3E2S1</accession>
<feature type="domain" description="DUF6128" evidence="1">
    <location>
        <begin position="192"/>
        <end position="288"/>
    </location>
</feature>